<evidence type="ECO:0000256" key="7">
    <source>
        <dbReference type="ARBA" id="ARBA00023239"/>
    </source>
</evidence>
<dbReference type="NCBIfam" id="TIGR00735">
    <property type="entry name" value="hisF"/>
    <property type="match status" value="1"/>
</dbReference>
<evidence type="ECO:0000313" key="13">
    <source>
        <dbReference type="Proteomes" id="UP001595758"/>
    </source>
</evidence>
<evidence type="ECO:0000256" key="10">
    <source>
        <dbReference type="ARBA" id="ARBA00047838"/>
    </source>
</evidence>
<dbReference type="SUPFAM" id="SSF51366">
    <property type="entry name" value="Ribulose-phoshate binding barrel"/>
    <property type="match status" value="1"/>
</dbReference>
<evidence type="ECO:0000256" key="4">
    <source>
        <dbReference type="ARBA" id="ARBA00012809"/>
    </source>
</evidence>
<evidence type="ECO:0000256" key="5">
    <source>
        <dbReference type="ARBA" id="ARBA00022605"/>
    </source>
</evidence>
<dbReference type="InterPro" id="IPR050064">
    <property type="entry name" value="IGPS_HisA/HisF"/>
</dbReference>
<reference evidence="13" key="1">
    <citation type="journal article" date="2019" name="Int. J. Syst. Evol. Microbiol.">
        <title>The Global Catalogue of Microorganisms (GCM) 10K type strain sequencing project: providing services to taxonomists for standard genome sequencing and annotation.</title>
        <authorList>
            <consortium name="The Broad Institute Genomics Platform"/>
            <consortium name="The Broad Institute Genome Sequencing Center for Infectious Disease"/>
            <person name="Wu L."/>
            <person name="Ma J."/>
        </authorList>
    </citation>
    <scope>NUCLEOTIDE SEQUENCE [LARGE SCALE GENOMIC DNA]</scope>
    <source>
        <strain evidence="13">CCUG 59858</strain>
    </source>
</reference>
<proteinExistence type="inferred from homology"/>
<evidence type="ECO:0000256" key="1">
    <source>
        <dbReference type="ARBA" id="ARBA00005091"/>
    </source>
</evidence>
<evidence type="ECO:0000256" key="8">
    <source>
        <dbReference type="ARBA" id="ARBA00025475"/>
    </source>
</evidence>
<dbReference type="Gene3D" id="3.20.20.70">
    <property type="entry name" value="Aldolase class I"/>
    <property type="match status" value="1"/>
</dbReference>
<evidence type="ECO:0000256" key="6">
    <source>
        <dbReference type="ARBA" id="ARBA00023102"/>
    </source>
</evidence>
<dbReference type="GO" id="GO:0016829">
    <property type="term" value="F:lyase activity"/>
    <property type="evidence" value="ECO:0007669"/>
    <property type="project" value="UniProtKB-KW"/>
</dbReference>
<protein>
    <recommendedName>
        <fullName evidence="4">imidazole glycerol-phosphate synthase</fullName>
        <ecNumber evidence="4">4.3.2.10</ecNumber>
    </recommendedName>
    <alternativeName>
        <fullName evidence="9">IGP synthase cyclase subunit</fullName>
    </alternativeName>
</protein>
<comment type="caution">
    <text evidence="12">The sequence shown here is derived from an EMBL/GenBank/DDBJ whole genome shotgun (WGS) entry which is preliminary data.</text>
</comment>
<dbReference type="RefSeq" id="WP_382340073.1">
    <property type="nucleotide sequence ID" value="NZ_JBHSAB010000001.1"/>
</dbReference>
<dbReference type="InterPro" id="IPR011060">
    <property type="entry name" value="RibuloseP-bd_barrel"/>
</dbReference>
<dbReference type="CDD" id="cd04731">
    <property type="entry name" value="HisF"/>
    <property type="match status" value="1"/>
</dbReference>
<keyword evidence="13" id="KW-1185">Reference proteome</keyword>
<evidence type="ECO:0000256" key="2">
    <source>
        <dbReference type="ARBA" id="ARBA00009667"/>
    </source>
</evidence>
<dbReference type="EMBL" id="JBHSAB010000001">
    <property type="protein sequence ID" value="MFC3907577.1"/>
    <property type="molecule type" value="Genomic_DNA"/>
</dbReference>
<evidence type="ECO:0000256" key="11">
    <source>
        <dbReference type="RuleBase" id="RU003657"/>
    </source>
</evidence>
<dbReference type="PANTHER" id="PTHR21235:SF2">
    <property type="entry name" value="IMIDAZOLE GLYCEROL PHOSPHATE SYNTHASE HISHF"/>
    <property type="match status" value="1"/>
</dbReference>
<dbReference type="Pfam" id="PF00977">
    <property type="entry name" value="His_biosynth"/>
    <property type="match status" value="1"/>
</dbReference>
<dbReference type="InterPro" id="IPR004651">
    <property type="entry name" value="HisF"/>
</dbReference>
<organism evidence="12 13">
    <name type="scientific">Legionella dresdenensis</name>
    <dbReference type="NCBI Taxonomy" id="450200"/>
    <lineage>
        <taxon>Bacteria</taxon>
        <taxon>Pseudomonadati</taxon>
        <taxon>Pseudomonadota</taxon>
        <taxon>Gammaproteobacteria</taxon>
        <taxon>Legionellales</taxon>
        <taxon>Legionellaceae</taxon>
        <taxon>Legionella</taxon>
    </lineage>
</organism>
<dbReference type="InterPro" id="IPR013785">
    <property type="entry name" value="Aldolase_TIM"/>
</dbReference>
<comment type="catalytic activity">
    <reaction evidence="10">
        <text>5-[(5-phospho-1-deoxy-D-ribulos-1-ylimino)methylamino]-1-(5-phospho-beta-D-ribosyl)imidazole-4-carboxamide + L-glutamine = D-erythro-1-(imidazol-4-yl)glycerol 3-phosphate + 5-amino-1-(5-phospho-beta-D-ribosyl)imidazole-4-carboxamide + L-glutamate + H(+)</text>
        <dbReference type="Rhea" id="RHEA:24793"/>
        <dbReference type="ChEBI" id="CHEBI:15378"/>
        <dbReference type="ChEBI" id="CHEBI:29985"/>
        <dbReference type="ChEBI" id="CHEBI:58278"/>
        <dbReference type="ChEBI" id="CHEBI:58359"/>
        <dbReference type="ChEBI" id="CHEBI:58475"/>
        <dbReference type="ChEBI" id="CHEBI:58525"/>
        <dbReference type="EC" id="4.3.2.10"/>
    </reaction>
</comment>
<keyword evidence="5 11" id="KW-0028">Amino-acid biosynthesis</keyword>
<comment type="pathway">
    <text evidence="1">Amino-acid biosynthesis; L-histidine biosynthesis; L-histidine from 5-phospho-alpha-D-ribose 1-diphosphate: step 5/9.</text>
</comment>
<gene>
    <name evidence="12" type="primary">hisF</name>
    <name evidence="12" type="ORF">ACFORL_00605</name>
</gene>
<comment type="subunit">
    <text evidence="3">Heterodimer of HisH and HisF.</text>
</comment>
<sequence length="255" mass="27444">MLKKRIIPCLDVKDGKVVKGVQFKQHQIVGNIIELAARYCEQGADELVFYDIAASCTDQLVAKTWVKDIARQINIPFCVAGGIKTVADAAQILESGADKISINSPALANPDLICQLADRFGSQAVVVGIDSYQVADEGYVYQFTGNEKKMCNTGRSTLAWAKEAIERGAGELVINCMNNDGVRQGYDIAKLAVMAATLTVPLIASGGAGCMADFKNLFTETRVSGALAASVFHQKLMKIAGLKQYLASYAIEVRL</sequence>
<comment type="similarity">
    <text evidence="2 11">Belongs to the HisA/HisF family.</text>
</comment>
<keyword evidence="7 12" id="KW-0456">Lyase</keyword>
<dbReference type="EC" id="4.3.2.10" evidence="4"/>
<keyword evidence="6 11" id="KW-0368">Histidine biosynthesis</keyword>
<comment type="function">
    <text evidence="8">IGPS catalyzes the conversion of PRFAR and glutamine to IGP, AICAR and glutamate. The HisF subunit catalyzes the cyclization activity that produces IGP and AICAR from PRFAR using the ammonia provided by the HisH subunit.</text>
</comment>
<dbReference type="PANTHER" id="PTHR21235">
    <property type="entry name" value="IMIDAZOLE GLYCEROL PHOSPHATE SYNTHASE SUBUNIT HISF/H IGP SYNTHASE SUBUNIT HISF/H"/>
    <property type="match status" value="1"/>
</dbReference>
<evidence type="ECO:0000256" key="9">
    <source>
        <dbReference type="ARBA" id="ARBA00030264"/>
    </source>
</evidence>
<dbReference type="Proteomes" id="UP001595758">
    <property type="component" value="Unassembled WGS sequence"/>
</dbReference>
<dbReference type="InterPro" id="IPR006062">
    <property type="entry name" value="His_biosynth"/>
</dbReference>
<evidence type="ECO:0000313" key="12">
    <source>
        <dbReference type="EMBL" id="MFC3907577.1"/>
    </source>
</evidence>
<evidence type="ECO:0000256" key="3">
    <source>
        <dbReference type="ARBA" id="ARBA00011152"/>
    </source>
</evidence>
<name>A0ABV8CBL3_9GAMM</name>
<accession>A0ABV8CBL3</accession>